<keyword evidence="3" id="KW-0378">Hydrolase</keyword>
<dbReference type="InterPro" id="IPR006549">
    <property type="entry name" value="HAD-SF_hydro_IIIA"/>
</dbReference>
<dbReference type="PRINTS" id="PR00413">
    <property type="entry name" value="HADHALOGNASE"/>
</dbReference>
<keyword evidence="2" id="KW-0479">Metal-binding</keyword>
<sequence>MMLVLLDLDNTLVDRDSAFATWVHGLARDEGADEAAASRVLEVDDSGYGERDDVAAAIRREFGVTDDDETLLDRMRHEHVEHVELHDGVTRALEALAGRGVDIAVLTNGNVKQQTMKLEHVGLAHLVDGAVISESAGLEKPDPEIFRRAVEGRGASVDDAWMVGDNVDADIRGAQEAGLRTGWVSLGRDWPGGAAPTVQAASTAEVLARIADTLEP</sequence>
<reference evidence="6" key="1">
    <citation type="journal article" date="2019" name="Int. J. Syst. Evol. Microbiol.">
        <title>The Global Catalogue of Microorganisms (GCM) 10K type strain sequencing project: providing services to taxonomists for standard genome sequencing and annotation.</title>
        <authorList>
            <consortium name="The Broad Institute Genomics Platform"/>
            <consortium name="The Broad Institute Genome Sequencing Center for Infectious Disease"/>
            <person name="Wu L."/>
            <person name="Ma J."/>
        </authorList>
    </citation>
    <scope>NUCLEOTIDE SEQUENCE [LARGE SCALE GENOMIC DNA]</scope>
    <source>
        <strain evidence="6">JCM 17442</strain>
    </source>
</reference>
<gene>
    <name evidence="5" type="ORF">GCM10022256_21290</name>
</gene>
<comment type="cofactor">
    <cofactor evidence="1">
        <name>Mg(2+)</name>
        <dbReference type="ChEBI" id="CHEBI:18420"/>
    </cofactor>
</comment>
<dbReference type="SFLD" id="SFLDG01129">
    <property type="entry name" value="C1.5:_HAD__Beta-PGM__Phosphata"/>
    <property type="match status" value="1"/>
</dbReference>
<dbReference type="NCBIfam" id="TIGR01549">
    <property type="entry name" value="HAD-SF-IA-v1"/>
    <property type="match status" value="1"/>
</dbReference>
<dbReference type="EMBL" id="BAABAU010000001">
    <property type="protein sequence ID" value="GAA4266517.1"/>
    <property type="molecule type" value="Genomic_DNA"/>
</dbReference>
<comment type="caution">
    <text evidence="5">The sequence shown here is derived from an EMBL/GenBank/DDBJ whole genome shotgun (WGS) entry which is preliminary data.</text>
</comment>
<proteinExistence type="predicted"/>
<dbReference type="Gene3D" id="3.40.50.1000">
    <property type="entry name" value="HAD superfamily/HAD-like"/>
    <property type="match status" value="1"/>
</dbReference>
<dbReference type="SUPFAM" id="SSF56784">
    <property type="entry name" value="HAD-like"/>
    <property type="match status" value="1"/>
</dbReference>
<dbReference type="InterPro" id="IPR036412">
    <property type="entry name" value="HAD-like_sf"/>
</dbReference>
<dbReference type="Pfam" id="PF13419">
    <property type="entry name" value="HAD_2"/>
    <property type="match status" value="1"/>
</dbReference>
<keyword evidence="6" id="KW-1185">Reference proteome</keyword>
<dbReference type="Proteomes" id="UP001501594">
    <property type="component" value="Unassembled WGS sequence"/>
</dbReference>
<evidence type="ECO:0000256" key="2">
    <source>
        <dbReference type="ARBA" id="ARBA00022723"/>
    </source>
</evidence>
<accession>A0ABP8E2Q2</accession>
<dbReference type="InterPro" id="IPR041492">
    <property type="entry name" value="HAD_2"/>
</dbReference>
<dbReference type="SFLD" id="SFLDS00003">
    <property type="entry name" value="Haloacid_Dehalogenase"/>
    <property type="match status" value="1"/>
</dbReference>
<name>A0ABP8E2Q2_9MICO</name>
<dbReference type="NCBIfam" id="TIGR01662">
    <property type="entry name" value="HAD-SF-IIIA"/>
    <property type="match status" value="1"/>
</dbReference>
<protein>
    <recommendedName>
        <fullName evidence="7">Hydrolase of the HAD superfamily</fullName>
    </recommendedName>
</protein>
<evidence type="ECO:0000313" key="5">
    <source>
        <dbReference type="EMBL" id="GAA4266517.1"/>
    </source>
</evidence>
<dbReference type="PANTHER" id="PTHR46470">
    <property type="entry name" value="N-ACYLNEURAMINATE-9-PHOSPHATASE"/>
    <property type="match status" value="1"/>
</dbReference>
<dbReference type="InterPro" id="IPR051400">
    <property type="entry name" value="HAD-like_hydrolase"/>
</dbReference>
<dbReference type="PANTHER" id="PTHR46470:SF2">
    <property type="entry name" value="GLYCERALDEHYDE 3-PHOSPHATE PHOSPHATASE"/>
    <property type="match status" value="1"/>
</dbReference>
<evidence type="ECO:0000256" key="4">
    <source>
        <dbReference type="ARBA" id="ARBA00022842"/>
    </source>
</evidence>
<dbReference type="InterPro" id="IPR006439">
    <property type="entry name" value="HAD-SF_hydro_IA"/>
</dbReference>
<evidence type="ECO:0008006" key="7">
    <source>
        <dbReference type="Google" id="ProtNLM"/>
    </source>
</evidence>
<keyword evidence="4" id="KW-0460">Magnesium</keyword>
<organism evidence="5 6">
    <name type="scientific">Frondihabitans peucedani</name>
    <dbReference type="NCBI Taxonomy" id="598626"/>
    <lineage>
        <taxon>Bacteria</taxon>
        <taxon>Bacillati</taxon>
        <taxon>Actinomycetota</taxon>
        <taxon>Actinomycetes</taxon>
        <taxon>Micrococcales</taxon>
        <taxon>Microbacteriaceae</taxon>
        <taxon>Frondihabitans</taxon>
    </lineage>
</organism>
<dbReference type="Gene3D" id="1.20.120.710">
    <property type="entry name" value="Haloacid dehalogenase hydrolase-like domain"/>
    <property type="match status" value="1"/>
</dbReference>
<evidence type="ECO:0000256" key="3">
    <source>
        <dbReference type="ARBA" id="ARBA00022801"/>
    </source>
</evidence>
<evidence type="ECO:0000256" key="1">
    <source>
        <dbReference type="ARBA" id="ARBA00001946"/>
    </source>
</evidence>
<dbReference type="InterPro" id="IPR023214">
    <property type="entry name" value="HAD_sf"/>
</dbReference>
<evidence type="ECO:0000313" key="6">
    <source>
        <dbReference type="Proteomes" id="UP001501594"/>
    </source>
</evidence>